<keyword evidence="3" id="KW-1185">Reference proteome</keyword>
<evidence type="ECO:0000313" key="3">
    <source>
        <dbReference type="Proteomes" id="UP000095767"/>
    </source>
</evidence>
<feature type="region of interest" description="Disordered" evidence="1">
    <location>
        <begin position="1"/>
        <end position="107"/>
    </location>
</feature>
<sequence length="107" mass="10295">AGAGEGVAGDRGGGGAAVSDDGGGAPRAAAAGPGHRGAGEGREPGPGAVDHGAQDAVQRHGAPHPGAHPPPRQGLGEARARAQGAHAARQVPGARQEAPRDPHQEDQ</sequence>
<proteinExistence type="predicted"/>
<feature type="compositionally biased region" description="Low complexity" evidence="1">
    <location>
        <begin position="81"/>
        <end position="90"/>
    </location>
</feature>
<evidence type="ECO:0000256" key="1">
    <source>
        <dbReference type="SAM" id="MobiDB-lite"/>
    </source>
</evidence>
<feature type="compositionally biased region" description="Gly residues" evidence="1">
    <location>
        <begin position="1"/>
        <end position="25"/>
    </location>
</feature>
<feature type="non-terminal residue" evidence="2">
    <location>
        <position position="1"/>
    </location>
</feature>
<accession>A0A1E5VCW0</accession>
<protein>
    <submittedName>
        <fullName evidence="2">Uncharacterized protein</fullName>
    </submittedName>
</protein>
<feature type="compositionally biased region" description="Basic and acidic residues" evidence="1">
    <location>
        <begin position="97"/>
        <end position="107"/>
    </location>
</feature>
<name>A0A1E5VCW0_9POAL</name>
<feature type="non-terminal residue" evidence="2">
    <location>
        <position position="107"/>
    </location>
</feature>
<dbReference type="EMBL" id="LWDX02043903">
    <property type="protein sequence ID" value="OEL22979.1"/>
    <property type="molecule type" value="Genomic_DNA"/>
</dbReference>
<reference evidence="2 3" key="1">
    <citation type="submission" date="2016-09" db="EMBL/GenBank/DDBJ databases">
        <title>The draft genome of Dichanthelium oligosanthes: A C3 panicoid grass species.</title>
        <authorList>
            <person name="Studer A.J."/>
            <person name="Schnable J.C."/>
            <person name="Brutnell T.P."/>
        </authorList>
    </citation>
    <scope>NUCLEOTIDE SEQUENCE [LARGE SCALE GENOMIC DNA]</scope>
    <source>
        <strain evidence="3">cv. Kellogg 1175</strain>
        <tissue evidence="2">Leaf</tissue>
    </source>
</reference>
<dbReference type="Proteomes" id="UP000095767">
    <property type="component" value="Unassembled WGS sequence"/>
</dbReference>
<evidence type="ECO:0000313" key="2">
    <source>
        <dbReference type="EMBL" id="OEL22979.1"/>
    </source>
</evidence>
<dbReference type="AlphaFoldDB" id="A0A1E5VCW0"/>
<gene>
    <name evidence="2" type="ORF">BAE44_0016003</name>
</gene>
<organism evidence="2 3">
    <name type="scientific">Dichanthelium oligosanthes</name>
    <dbReference type="NCBI Taxonomy" id="888268"/>
    <lineage>
        <taxon>Eukaryota</taxon>
        <taxon>Viridiplantae</taxon>
        <taxon>Streptophyta</taxon>
        <taxon>Embryophyta</taxon>
        <taxon>Tracheophyta</taxon>
        <taxon>Spermatophyta</taxon>
        <taxon>Magnoliopsida</taxon>
        <taxon>Liliopsida</taxon>
        <taxon>Poales</taxon>
        <taxon>Poaceae</taxon>
        <taxon>PACMAD clade</taxon>
        <taxon>Panicoideae</taxon>
        <taxon>Panicodae</taxon>
        <taxon>Paniceae</taxon>
        <taxon>Dichantheliinae</taxon>
        <taxon>Dichanthelium</taxon>
    </lineage>
</organism>
<comment type="caution">
    <text evidence="2">The sequence shown here is derived from an EMBL/GenBank/DDBJ whole genome shotgun (WGS) entry which is preliminary data.</text>
</comment>